<protein>
    <submittedName>
        <fullName evidence="1">Eukaryotic/viral aspartic protease</fullName>
    </submittedName>
</protein>
<keyword evidence="1" id="KW-0645">Protease</keyword>
<dbReference type="AlphaFoldDB" id="A0A225WYH4"/>
<dbReference type="GO" id="GO:0006508">
    <property type="term" value="P:proteolysis"/>
    <property type="evidence" value="ECO:0007669"/>
    <property type="project" value="UniProtKB-KW"/>
</dbReference>
<comment type="caution">
    <text evidence="1">The sequence shown here is derived from an EMBL/GenBank/DDBJ whole genome shotgun (WGS) entry which is preliminary data.</text>
</comment>
<proteinExistence type="predicted"/>
<sequence>MTGDEVCALFGDLMDRPAPQWHLQLVKPTRKSWTEPTDQFRIQYCGKGVSMASRYYHASKHTDQTPLEYLYRLNVAGMRTKIHYADGIPDAATLEKKLRACQRGLAHQKKTLIRSNKFRQKPPATTPSPSRAVHGVQMTIDEYDSGREGYSRDDQYCEQNRDEEDQTRLLVTGHAPLGKNPRREFDSGNAGLDRPKCRHYGARRHAEGDCWSLLTCQKRARNHPTDRYLQACKACIDVHEAGKCTLEEFFNQLRQRFDHQKQVGMPPLAAEKMLNKIDRWRGNQSREGVRKQKSTPNDNTCETEAVRTAQHRVPRVAAIPHVDEYAREPFSDAKIHGKLNNRKAVSVLDTGAEVDTTFAREVGCQIDTSVTQECVGIRDETYLTVKTHIKITLAGDLVYYADLGVRGLVGQHAILGMDVMIPAGVRIDAADGTACLPDEVRIQLIGRRPLYGSKMRAVNIPSLTPIAIGVV</sequence>
<dbReference type="GO" id="GO:0008233">
    <property type="term" value="F:peptidase activity"/>
    <property type="evidence" value="ECO:0007669"/>
    <property type="project" value="UniProtKB-KW"/>
</dbReference>
<dbReference type="EMBL" id="NBNE01000162">
    <property type="protein sequence ID" value="OWZ22107.1"/>
    <property type="molecule type" value="Genomic_DNA"/>
</dbReference>
<accession>A0A225WYH4</accession>
<dbReference type="OrthoDB" id="84413at2759"/>
<reference evidence="2" key="1">
    <citation type="submission" date="2017-03" db="EMBL/GenBank/DDBJ databases">
        <title>Phytopthora megakarya and P. palmivora, two closely related causual agents of cacao black pod achieved similar genome size and gene model numbers by different mechanisms.</title>
        <authorList>
            <person name="Ali S."/>
            <person name="Shao J."/>
            <person name="Larry D.J."/>
            <person name="Kronmiller B."/>
            <person name="Shen D."/>
            <person name="Strem M.D."/>
            <person name="Melnick R.L."/>
            <person name="Guiltinan M.J."/>
            <person name="Tyler B.M."/>
            <person name="Meinhardt L.W."/>
            <person name="Bailey B.A."/>
        </authorList>
    </citation>
    <scope>NUCLEOTIDE SEQUENCE [LARGE SCALE GENOMIC DNA]</scope>
    <source>
        <strain evidence="2">zdho120</strain>
    </source>
</reference>
<keyword evidence="2" id="KW-1185">Reference proteome</keyword>
<keyword evidence="1" id="KW-0378">Hydrolase</keyword>
<dbReference type="Gene3D" id="2.40.70.10">
    <property type="entry name" value="Acid Proteases"/>
    <property type="match status" value="1"/>
</dbReference>
<gene>
    <name evidence="1" type="ORF">PHMEG_0003249</name>
</gene>
<name>A0A225WYH4_9STRA</name>
<dbReference type="Proteomes" id="UP000198211">
    <property type="component" value="Unassembled WGS sequence"/>
</dbReference>
<dbReference type="InterPro" id="IPR021109">
    <property type="entry name" value="Peptidase_aspartic_dom_sf"/>
</dbReference>
<organism evidence="1 2">
    <name type="scientific">Phytophthora megakarya</name>
    <dbReference type="NCBI Taxonomy" id="4795"/>
    <lineage>
        <taxon>Eukaryota</taxon>
        <taxon>Sar</taxon>
        <taxon>Stramenopiles</taxon>
        <taxon>Oomycota</taxon>
        <taxon>Peronosporomycetes</taxon>
        <taxon>Peronosporales</taxon>
        <taxon>Peronosporaceae</taxon>
        <taxon>Phytophthora</taxon>
    </lineage>
</organism>
<evidence type="ECO:0000313" key="1">
    <source>
        <dbReference type="EMBL" id="OWZ22107.1"/>
    </source>
</evidence>
<evidence type="ECO:0000313" key="2">
    <source>
        <dbReference type="Proteomes" id="UP000198211"/>
    </source>
</evidence>